<organism evidence="3 4">
    <name type="scientific">Helobdella robusta</name>
    <name type="common">Californian leech</name>
    <dbReference type="NCBI Taxonomy" id="6412"/>
    <lineage>
        <taxon>Eukaryota</taxon>
        <taxon>Metazoa</taxon>
        <taxon>Spiralia</taxon>
        <taxon>Lophotrochozoa</taxon>
        <taxon>Annelida</taxon>
        <taxon>Clitellata</taxon>
        <taxon>Hirudinea</taxon>
        <taxon>Rhynchobdellida</taxon>
        <taxon>Glossiphoniidae</taxon>
        <taxon>Helobdella</taxon>
    </lineage>
</organism>
<dbReference type="EMBL" id="AMQM01002528">
    <property type="status" value="NOT_ANNOTATED_CDS"/>
    <property type="molecule type" value="Genomic_DNA"/>
</dbReference>
<keyword evidence="1" id="KW-0812">Transmembrane</keyword>
<dbReference type="AlphaFoldDB" id="T1EYE9"/>
<proteinExistence type="predicted"/>
<protein>
    <submittedName>
        <fullName evidence="2 3">Uncharacterized protein</fullName>
    </submittedName>
</protein>
<evidence type="ECO:0000256" key="1">
    <source>
        <dbReference type="SAM" id="Phobius"/>
    </source>
</evidence>
<dbReference type="InParanoid" id="T1EYE9"/>
<reference evidence="3" key="3">
    <citation type="submission" date="2015-06" db="UniProtKB">
        <authorList>
            <consortium name="EnsemblMetazoa"/>
        </authorList>
    </citation>
    <scope>IDENTIFICATION</scope>
</reference>
<reference evidence="4" key="1">
    <citation type="submission" date="2012-12" db="EMBL/GenBank/DDBJ databases">
        <authorList>
            <person name="Hellsten U."/>
            <person name="Grimwood J."/>
            <person name="Chapman J.A."/>
            <person name="Shapiro H."/>
            <person name="Aerts A."/>
            <person name="Otillar R.P."/>
            <person name="Terry A.Y."/>
            <person name="Boore J.L."/>
            <person name="Simakov O."/>
            <person name="Marletaz F."/>
            <person name="Cho S.-J."/>
            <person name="Edsinger-Gonzales E."/>
            <person name="Havlak P."/>
            <person name="Kuo D.-H."/>
            <person name="Larsson T."/>
            <person name="Lv J."/>
            <person name="Arendt D."/>
            <person name="Savage R."/>
            <person name="Osoegawa K."/>
            <person name="de Jong P."/>
            <person name="Lindberg D.R."/>
            <person name="Seaver E.C."/>
            <person name="Weisblat D.A."/>
            <person name="Putnam N.H."/>
            <person name="Grigoriev I.V."/>
            <person name="Rokhsar D.S."/>
        </authorList>
    </citation>
    <scope>NUCLEOTIDE SEQUENCE</scope>
</reference>
<gene>
    <name evidence="3" type="primary">20201599</name>
    <name evidence="2" type="ORF">HELRODRAFT_166713</name>
</gene>
<keyword evidence="1" id="KW-0472">Membrane</keyword>
<dbReference type="EMBL" id="KB095812">
    <property type="protein sequence ID" value="ESO11698.1"/>
    <property type="molecule type" value="Genomic_DNA"/>
</dbReference>
<feature type="transmembrane region" description="Helical" evidence="1">
    <location>
        <begin position="52"/>
        <end position="71"/>
    </location>
</feature>
<name>T1EYE9_HELRO</name>
<keyword evidence="1" id="KW-1133">Transmembrane helix</keyword>
<dbReference type="HOGENOM" id="CLU_2148505_0_0_1"/>
<dbReference type="Proteomes" id="UP000015101">
    <property type="component" value="Unassembled WGS sequence"/>
</dbReference>
<dbReference type="KEGG" id="hro:HELRODRAFT_166713"/>
<dbReference type="GeneID" id="20201599"/>
<accession>T1EYE9</accession>
<sequence>MTSSVTSSWFHFPADVSIMSLEIEAEAGYLLYVGGRKFHLARVKVCGCNNTFYIINIFLLYLSFHMSEKYFGSKMLELKKKTTKKYIASEQMLEDLSMLQAFAHEININRAK</sequence>
<dbReference type="EnsemblMetazoa" id="HelroT166713">
    <property type="protein sequence ID" value="HelroP166713"/>
    <property type="gene ID" value="HelroG166713"/>
</dbReference>
<evidence type="ECO:0000313" key="3">
    <source>
        <dbReference type="EnsemblMetazoa" id="HelroP166713"/>
    </source>
</evidence>
<evidence type="ECO:0000313" key="2">
    <source>
        <dbReference type="EMBL" id="ESO11698.1"/>
    </source>
</evidence>
<keyword evidence="4" id="KW-1185">Reference proteome</keyword>
<dbReference type="CTD" id="20201599"/>
<reference evidence="2 4" key="2">
    <citation type="journal article" date="2013" name="Nature">
        <title>Insights into bilaterian evolution from three spiralian genomes.</title>
        <authorList>
            <person name="Simakov O."/>
            <person name="Marletaz F."/>
            <person name="Cho S.J."/>
            <person name="Edsinger-Gonzales E."/>
            <person name="Havlak P."/>
            <person name="Hellsten U."/>
            <person name="Kuo D.H."/>
            <person name="Larsson T."/>
            <person name="Lv J."/>
            <person name="Arendt D."/>
            <person name="Savage R."/>
            <person name="Osoegawa K."/>
            <person name="de Jong P."/>
            <person name="Grimwood J."/>
            <person name="Chapman J.A."/>
            <person name="Shapiro H."/>
            <person name="Aerts A."/>
            <person name="Otillar R.P."/>
            <person name="Terry A.Y."/>
            <person name="Boore J.L."/>
            <person name="Grigoriev I.V."/>
            <person name="Lindberg D.R."/>
            <person name="Seaver E.C."/>
            <person name="Weisblat D.A."/>
            <person name="Putnam N.H."/>
            <person name="Rokhsar D.S."/>
        </authorList>
    </citation>
    <scope>NUCLEOTIDE SEQUENCE</scope>
</reference>
<dbReference type="RefSeq" id="XP_009010186.1">
    <property type="nucleotide sequence ID" value="XM_009011938.1"/>
</dbReference>
<evidence type="ECO:0000313" key="4">
    <source>
        <dbReference type="Proteomes" id="UP000015101"/>
    </source>
</evidence>